<organism evidence="2">
    <name type="scientific">Arion vulgaris</name>
    <dbReference type="NCBI Taxonomy" id="1028688"/>
    <lineage>
        <taxon>Eukaryota</taxon>
        <taxon>Metazoa</taxon>
        <taxon>Spiralia</taxon>
        <taxon>Lophotrochozoa</taxon>
        <taxon>Mollusca</taxon>
        <taxon>Gastropoda</taxon>
        <taxon>Heterobranchia</taxon>
        <taxon>Euthyneura</taxon>
        <taxon>Panpulmonata</taxon>
        <taxon>Eupulmonata</taxon>
        <taxon>Stylommatophora</taxon>
        <taxon>Helicina</taxon>
        <taxon>Arionoidea</taxon>
        <taxon>Arionidae</taxon>
        <taxon>Arion</taxon>
    </lineage>
</organism>
<reference evidence="2" key="1">
    <citation type="submission" date="2014-12" db="EMBL/GenBank/DDBJ databases">
        <title>Insight into the proteome of Arion vulgaris.</title>
        <authorList>
            <person name="Aradska J."/>
            <person name="Bulat T."/>
            <person name="Smidak R."/>
            <person name="Sarate P."/>
            <person name="Gangsoo J."/>
            <person name="Sialana F."/>
            <person name="Bilban M."/>
            <person name="Lubec G."/>
        </authorList>
    </citation>
    <scope>NUCLEOTIDE SEQUENCE</scope>
    <source>
        <tissue evidence="2">Skin</tissue>
    </source>
</reference>
<keyword evidence="1" id="KW-1133">Transmembrane helix</keyword>
<accession>A0A0B6ZSA4</accession>
<sequence length="91" mass="10036">MVLGALTRSLSHNVFATGKSKLLFGKNMITHRGLAGVKKGLYVDSMFNKLLGSGSVIAFFALLWWARDLPFRHLTPSRYSTGAPEKPQDNV</sequence>
<dbReference type="AlphaFoldDB" id="A0A0B6ZSA4"/>
<proteinExistence type="predicted"/>
<keyword evidence="1" id="KW-0812">Transmembrane</keyword>
<dbReference type="EMBL" id="HACG01023765">
    <property type="protein sequence ID" value="CEK70630.1"/>
    <property type="molecule type" value="Transcribed_RNA"/>
</dbReference>
<name>A0A0B6ZSA4_9EUPU</name>
<evidence type="ECO:0000313" key="2">
    <source>
        <dbReference type="EMBL" id="CEK70630.1"/>
    </source>
</evidence>
<protein>
    <submittedName>
        <fullName evidence="2">Uncharacterized protein</fullName>
    </submittedName>
</protein>
<keyword evidence="1" id="KW-0472">Membrane</keyword>
<evidence type="ECO:0000256" key="1">
    <source>
        <dbReference type="SAM" id="Phobius"/>
    </source>
</evidence>
<gene>
    <name evidence="2" type="primary">ORF74998</name>
</gene>
<feature type="transmembrane region" description="Helical" evidence="1">
    <location>
        <begin position="46"/>
        <end position="66"/>
    </location>
</feature>